<keyword evidence="2" id="KW-1185">Reference proteome</keyword>
<evidence type="ECO:0000313" key="1">
    <source>
        <dbReference type="EMBL" id="CAG8562867.1"/>
    </source>
</evidence>
<evidence type="ECO:0000313" key="2">
    <source>
        <dbReference type="Proteomes" id="UP000789759"/>
    </source>
</evidence>
<reference evidence="1" key="1">
    <citation type="submission" date="2021-06" db="EMBL/GenBank/DDBJ databases">
        <authorList>
            <person name="Kallberg Y."/>
            <person name="Tangrot J."/>
            <person name="Rosling A."/>
        </authorList>
    </citation>
    <scope>NUCLEOTIDE SEQUENCE</scope>
    <source>
        <strain evidence="1">FL966</strain>
    </source>
</reference>
<sequence>MCKGKGLPKIEAKKELVKRVAIRMISKVKGKSVKNSNQYKNTWNKKSGNVLNILMHEKDELRSDINDGSFGVQKCVISDLQYIALEKFLEKTVQVMIEKVYKAKRFLNNALKSKNWDLIIRTQDVVATRVFMLRTDREEQATKIGNKPVMKTNFMGWSARKGASKEVVELPPATKIMVSGPSGQRDLVKIQYRGY</sequence>
<comment type="caution">
    <text evidence="1">The sequence shown here is derived from an EMBL/GenBank/DDBJ whole genome shotgun (WGS) entry which is preliminary data.</text>
</comment>
<dbReference type="OrthoDB" id="2493155at2759"/>
<proteinExistence type="predicted"/>
<dbReference type="AlphaFoldDB" id="A0A9N9BG99"/>
<dbReference type="Proteomes" id="UP000789759">
    <property type="component" value="Unassembled WGS sequence"/>
</dbReference>
<name>A0A9N9BG99_9GLOM</name>
<organism evidence="1 2">
    <name type="scientific">Cetraspora pellucida</name>
    <dbReference type="NCBI Taxonomy" id="1433469"/>
    <lineage>
        <taxon>Eukaryota</taxon>
        <taxon>Fungi</taxon>
        <taxon>Fungi incertae sedis</taxon>
        <taxon>Mucoromycota</taxon>
        <taxon>Glomeromycotina</taxon>
        <taxon>Glomeromycetes</taxon>
        <taxon>Diversisporales</taxon>
        <taxon>Gigasporaceae</taxon>
        <taxon>Cetraspora</taxon>
    </lineage>
</organism>
<protein>
    <submittedName>
        <fullName evidence="1">8982_t:CDS:1</fullName>
    </submittedName>
</protein>
<gene>
    <name evidence="1" type="ORF">CPELLU_LOCUS5285</name>
</gene>
<dbReference type="EMBL" id="CAJVQA010002990">
    <property type="protein sequence ID" value="CAG8562867.1"/>
    <property type="molecule type" value="Genomic_DNA"/>
</dbReference>
<accession>A0A9N9BG99</accession>